<gene>
    <name evidence="2" type="ORF">PWYN_18420</name>
</gene>
<dbReference type="eggNOG" id="ENOG5030DX0">
    <property type="taxonomic scope" value="Bacteria"/>
</dbReference>
<dbReference type="RefSeq" id="WP_036654782.1">
    <property type="nucleotide sequence ID" value="NZ_JQCR01000003.1"/>
</dbReference>
<proteinExistence type="predicted"/>
<evidence type="ECO:0000256" key="1">
    <source>
        <dbReference type="SAM" id="Phobius"/>
    </source>
</evidence>
<accession>A0A098M3S2</accession>
<organism evidence="2 3">
    <name type="scientific">Paenibacillus wynnii</name>
    <dbReference type="NCBI Taxonomy" id="268407"/>
    <lineage>
        <taxon>Bacteria</taxon>
        <taxon>Bacillati</taxon>
        <taxon>Bacillota</taxon>
        <taxon>Bacilli</taxon>
        <taxon>Bacillales</taxon>
        <taxon>Paenibacillaceae</taxon>
        <taxon>Paenibacillus</taxon>
    </lineage>
</organism>
<keyword evidence="3" id="KW-1185">Reference proteome</keyword>
<comment type="caution">
    <text evidence="2">The sequence shown here is derived from an EMBL/GenBank/DDBJ whole genome shotgun (WGS) entry which is preliminary data.</text>
</comment>
<keyword evidence="1" id="KW-0472">Membrane</keyword>
<reference evidence="2 3" key="2">
    <citation type="submission" date="2014-10" db="EMBL/GenBank/DDBJ databases">
        <title>Comparative genomics of the Paenibacillus odorifer group.</title>
        <authorList>
            <person name="Tsai Y.-C."/>
            <person name="Martin N."/>
            <person name="Korlach J."/>
            <person name="Wiedmann M."/>
        </authorList>
    </citation>
    <scope>NUCLEOTIDE SEQUENCE [LARGE SCALE GENOMIC DNA]</scope>
    <source>
        <strain evidence="2 3">DSM 18334</strain>
    </source>
</reference>
<keyword evidence="1" id="KW-1133">Transmembrane helix</keyword>
<dbReference type="Proteomes" id="UP000029734">
    <property type="component" value="Unassembled WGS sequence"/>
</dbReference>
<name>A0A098M3S2_9BACL</name>
<evidence type="ECO:0000313" key="3">
    <source>
        <dbReference type="Proteomes" id="UP000029734"/>
    </source>
</evidence>
<dbReference type="STRING" id="268407.PWYN_18420"/>
<evidence type="ECO:0000313" key="2">
    <source>
        <dbReference type="EMBL" id="KGE16676.1"/>
    </source>
</evidence>
<dbReference type="AlphaFoldDB" id="A0A098M3S2"/>
<dbReference type="EMBL" id="JQCR01000003">
    <property type="protein sequence ID" value="KGE16676.1"/>
    <property type="molecule type" value="Genomic_DNA"/>
</dbReference>
<reference evidence="2 3" key="1">
    <citation type="submission" date="2014-08" db="EMBL/GenBank/DDBJ databases">
        <authorList>
            <person name="den Bakker H.C."/>
        </authorList>
    </citation>
    <scope>NUCLEOTIDE SEQUENCE [LARGE SCALE GENOMIC DNA]</scope>
    <source>
        <strain evidence="2 3">DSM 18334</strain>
    </source>
</reference>
<dbReference type="OrthoDB" id="2666125at2"/>
<feature type="transmembrane region" description="Helical" evidence="1">
    <location>
        <begin position="50"/>
        <end position="69"/>
    </location>
</feature>
<sequence>MAEPEENLLRDYFHNVTTKADELSDTKLDAVIHSGILRGSRRRFSLNRGFTAVLLTALAVALFVIVPWLQSSFEPERAQLPPKSWGEFEVFRPIIKGNISLESALDAGIVQTIGVSSEEKNGYMLTLNGVLADKKSMIALYTFQNMTEKDVHLHGIYLDNAISKTRSNQSAFFTGSEGIWKPGVTRMLVQYMWGEDQKGLKEMVANMSVTPLLSEAMLSSSEKFRTELSIPFTLETDQVEANSRTVMVNRSLNIAGQEILVEQAYIAPTGIYVDIKLYKKGNTMQIYNLISPKINLGKGKNAKVLNVTEHGLGSEEFIFYNDNTNKDSRMTLEVEGMYALEKSKRDLVINTETSTIIKAPDKRLTISDEKTVEKDGVLALTLFTPKEESKDSLSYGLNISDNFVDGAGSGHFMVRPDRFTHYETIGKHRQVEKGSTTTFFYNVGSEKLPQPLTFNLTFYSNSFKETDRLRIR</sequence>
<protein>
    <recommendedName>
        <fullName evidence="4">DUF4179 domain-containing protein</fullName>
    </recommendedName>
</protein>
<keyword evidence="1" id="KW-0812">Transmembrane</keyword>
<evidence type="ECO:0008006" key="4">
    <source>
        <dbReference type="Google" id="ProtNLM"/>
    </source>
</evidence>